<evidence type="ECO:0000313" key="4">
    <source>
        <dbReference type="Proteomes" id="UP000254869"/>
    </source>
</evidence>
<dbReference type="STRING" id="1210086.GCA_001613105_04308"/>
<reference evidence="3 4" key="1">
    <citation type="submission" date="2018-07" db="EMBL/GenBank/DDBJ databases">
        <title>Genomic Encyclopedia of Type Strains, Phase IV (KMG-IV): sequencing the most valuable type-strain genomes for metagenomic binning, comparative biology and taxonomic classification.</title>
        <authorList>
            <person name="Goeker M."/>
        </authorList>
    </citation>
    <scope>NUCLEOTIDE SEQUENCE [LARGE SCALE GENOMIC DNA]</scope>
    <source>
        <strain evidence="3 4">DSM 44290</strain>
    </source>
</reference>
<comment type="caution">
    <text evidence="3">The sequence shown here is derived from an EMBL/GenBank/DDBJ whole genome shotgun (WGS) entry which is preliminary data.</text>
</comment>
<dbReference type="EMBL" id="QQBC01000003">
    <property type="protein sequence ID" value="RDI67327.1"/>
    <property type="molecule type" value="Genomic_DNA"/>
</dbReference>
<dbReference type="InterPro" id="IPR025637">
    <property type="entry name" value="DUF4333"/>
</dbReference>
<feature type="chain" id="PRO_5017001744" evidence="1">
    <location>
        <begin position="23"/>
        <end position="171"/>
    </location>
</feature>
<evidence type="ECO:0000313" key="3">
    <source>
        <dbReference type="EMBL" id="RDI67327.1"/>
    </source>
</evidence>
<gene>
    <name evidence="3" type="ORF">DFR76_103398</name>
</gene>
<feature type="signal peptide" evidence="1">
    <location>
        <begin position="1"/>
        <end position="22"/>
    </location>
</feature>
<feature type="domain" description="DUF4333" evidence="2">
    <location>
        <begin position="13"/>
        <end position="85"/>
    </location>
</feature>
<dbReference type="AlphaFoldDB" id="A0A370I9D4"/>
<evidence type="ECO:0000256" key="1">
    <source>
        <dbReference type="SAM" id="SignalP"/>
    </source>
</evidence>
<keyword evidence="4" id="KW-1185">Reference proteome</keyword>
<protein>
    <submittedName>
        <fullName evidence="3">Uncharacterized protein DUF4333</fullName>
    </submittedName>
</protein>
<organism evidence="3 4">
    <name type="scientific">Nocardia pseudobrasiliensis</name>
    <dbReference type="NCBI Taxonomy" id="45979"/>
    <lineage>
        <taxon>Bacteria</taxon>
        <taxon>Bacillati</taxon>
        <taxon>Actinomycetota</taxon>
        <taxon>Actinomycetes</taxon>
        <taxon>Mycobacteriales</taxon>
        <taxon>Nocardiaceae</taxon>
        <taxon>Nocardia</taxon>
    </lineage>
</organism>
<dbReference type="RefSeq" id="WP_068000378.1">
    <property type="nucleotide sequence ID" value="NZ_QQBC01000003.1"/>
</dbReference>
<dbReference type="Pfam" id="PF14230">
    <property type="entry name" value="DUF4333"/>
    <property type="match status" value="1"/>
</dbReference>
<evidence type="ECO:0000259" key="2">
    <source>
        <dbReference type="Pfam" id="PF14230"/>
    </source>
</evidence>
<accession>A0A370I9D4</accession>
<dbReference type="PROSITE" id="PS51257">
    <property type="entry name" value="PROKAR_LIPOPROTEIN"/>
    <property type="match status" value="1"/>
</dbReference>
<proteinExistence type="predicted"/>
<dbReference type="Proteomes" id="UP000254869">
    <property type="component" value="Unassembled WGS sequence"/>
</dbReference>
<keyword evidence="1" id="KW-0732">Signal</keyword>
<name>A0A370I9D4_9NOCA</name>
<sequence>MRRLLLLLPVLIAVGCSSNSVAKVDDKDTQAAIADLFQKSAAEAPASPSCDGALDAKTGATVKCKANDSAGKTWPITAKVTKVDGGKATVEAAFDDHVVAVDDAKAKISRMYRQIADGEVTKVDCQGLQKMEANSSRKCTVTEASGKTVPVTFVVSAVKDDQYSFSVGLSS</sequence>